<dbReference type="InterPro" id="IPR050142">
    <property type="entry name" value="MADS-box/MEF2_TF"/>
</dbReference>
<gene>
    <name evidence="8" type="primary">LOC130470736</name>
</gene>
<keyword evidence="3" id="KW-0238">DNA-binding</keyword>
<dbReference type="PANTHER" id="PTHR48019">
    <property type="entry name" value="SERUM RESPONSE FACTOR HOMOLOG"/>
    <property type="match status" value="1"/>
</dbReference>
<proteinExistence type="predicted"/>
<dbReference type="InterPro" id="IPR033897">
    <property type="entry name" value="SRF-like_MADS-box"/>
</dbReference>
<evidence type="ECO:0000256" key="3">
    <source>
        <dbReference type="ARBA" id="ARBA00023125"/>
    </source>
</evidence>
<dbReference type="Proteomes" id="UP000813463">
    <property type="component" value="Chromosome 3"/>
</dbReference>
<comment type="subcellular location">
    <subcellularLocation>
        <location evidence="1">Nucleus</location>
    </subcellularLocation>
</comment>
<dbReference type="Pfam" id="PF00319">
    <property type="entry name" value="SRF-TF"/>
    <property type="match status" value="1"/>
</dbReference>
<keyword evidence="5" id="KW-0539">Nucleus</keyword>
<name>A0ABM3RNR3_SPIOL</name>
<dbReference type="InterPro" id="IPR036879">
    <property type="entry name" value="TF_MADSbox_sf"/>
</dbReference>
<evidence type="ECO:0000256" key="5">
    <source>
        <dbReference type="ARBA" id="ARBA00023242"/>
    </source>
</evidence>
<evidence type="ECO:0000259" key="6">
    <source>
        <dbReference type="PROSITE" id="PS50066"/>
    </source>
</evidence>
<keyword evidence="7" id="KW-1185">Reference proteome</keyword>
<dbReference type="Gene3D" id="3.40.1810.10">
    <property type="entry name" value="Transcription factor, MADS-box"/>
    <property type="match status" value="1"/>
</dbReference>
<evidence type="ECO:0000256" key="1">
    <source>
        <dbReference type="ARBA" id="ARBA00004123"/>
    </source>
</evidence>
<dbReference type="CDD" id="cd00266">
    <property type="entry name" value="MADS_SRF_like"/>
    <property type="match status" value="1"/>
</dbReference>
<accession>A0ABM3RNR3</accession>
<reference evidence="7" key="1">
    <citation type="journal article" date="2021" name="Nat. Commun.">
        <title>Genomic analyses provide insights into spinach domestication and the genetic basis of agronomic traits.</title>
        <authorList>
            <person name="Cai X."/>
            <person name="Sun X."/>
            <person name="Xu C."/>
            <person name="Sun H."/>
            <person name="Wang X."/>
            <person name="Ge C."/>
            <person name="Zhang Z."/>
            <person name="Wang Q."/>
            <person name="Fei Z."/>
            <person name="Jiao C."/>
            <person name="Wang Q."/>
        </authorList>
    </citation>
    <scope>NUCLEOTIDE SEQUENCE [LARGE SCALE GENOMIC DNA]</scope>
    <source>
        <strain evidence="7">cv. Varoflay</strain>
    </source>
</reference>
<dbReference type="InterPro" id="IPR002100">
    <property type="entry name" value="TF_MADSbox"/>
</dbReference>
<reference evidence="8" key="2">
    <citation type="submission" date="2025-08" db="UniProtKB">
        <authorList>
            <consortium name="RefSeq"/>
        </authorList>
    </citation>
    <scope>IDENTIFICATION</scope>
    <source>
        <tissue evidence="8">Leaf</tissue>
    </source>
</reference>
<evidence type="ECO:0000256" key="2">
    <source>
        <dbReference type="ARBA" id="ARBA00023015"/>
    </source>
</evidence>
<protein>
    <submittedName>
        <fullName evidence="8">Agamous-like MADS-box protein AGL80</fullName>
    </submittedName>
</protein>
<evidence type="ECO:0000256" key="4">
    <source>
        <dbReference type="ARBA" id="ARBA00023163"/>
    </source>
</evidence>
<dbReference type="SUPFAM" id="SSF55455">
    <property type="entry name" value="SRF-like"/>
    <property type="match status" value="1"/>
</dbReference>
<evidence type="ECO:0000313" key="7">
    <source>
        <dbReference type="Proteomes" id="UP000813463"/>
    </source>
</evidence>
<dbReference type="PROSITE" id="PS50066">
    <property type="entry name" value="MADS_BOX_2"/>
    <property type="match status" value="1"/>
</dbReference>
<evidence type="ECO:0000313" key="8">
    <source>
        <dbReference type="RefSeq" id="XP_056697234.1"/>
    </source>
</evidence>
<dbReference type="GeneID" id="130470736"/>
<dbReference type="RefSeq" id="XP_056697234.1">
    <property type="nucleotide sequence ID" value="XM_056841256.1"/>
</dbReference>
<feature type="domain" description="MADS-box" evidence="6">
    <location>
        <begin position="1"/>
        <end position="49"/>
    </location>
</feature>
<sequence length="178" mass="20804">MTRKKVKLAYIENKSSRRATYKKRVKIVVKKTRELSVLCGIDTCTIVYGPDEQAPVVWPPCEVEAKRIISNFRIKSEVDMSERSLNQQTFLKESVNKAQEKLFKLQQRKREIQIENLATDIMSGRLTLEQSNPFDLRDLILVIENRMRAMQQRIRIIEDGYINNNQTILPNVTTNLHI</sequence>
<dbReference type="PRINTS" id="PR00404">
    <property type="entry name" value="MADSDOMAIN"/>
</dbReference>
<keyword evidence="4" id="KW-0804">Transcription</keyword>
<dbReference type="SMART" id="SM00432">
    <property type="entry name" value="MADS"/>
    <property type="match status" value="1"/>
</dbReference>
<organism evidence="7 8">
    <name type="scientific">Spinacia oleracea</name>
    <name type="common">Spinach</name>
    <dbReference type="NCBI Taxonomy" id="3562"/>
    <lineage>
        <taxon>Eukaryota</taxon>
        <taxon>Viridiplantae</taxon>
        <taxon>Streptophyta</taxon>
        <taxon>Embryophyta</taxon>
        <taxon>Tracheophyta</taxon>
        <taxon>Spermatophyta</taxon>
        <taxon>Magnoliopsida</taxon>
        <taxon>eudicotyledons</taxon>
        <taxon>Gunneridae</taxon>
        <taxon>Pentapetalae</taxon>
        <taxon>Caryophyllales</taxon>
        <taxon>Chenopodiaceae</taxon>
        <taxon>Chenopodioideae</taxon>
        <taxon>Anserineae</taxon>
        <taxon>Spinacia</taxon>
    </lineage>
</organism>
<keyword evidence="2" id="KW-0805">Transcription regulation</keyword>